<name>K9ZH48_ANACC</name>
<keyword evidence="4" id="KW-1185">Reference proteome</keyword>
<sequence length="71" mass="7534">MKRLASVTLLAFLGTAAVAAIPKHSQALKTQENLFAQQRPTTPSPRPTTTPSPRPTTTPSPRPTTTPSTPN</sequence>
<dbReference type="RefSeq" id="WP_015214518.1">
    <property type="nucleotide sequence ID" value="NC_019771.1"/>
</dbReference>
<reference evidence="4" key="1">
    <citation type="journal article" date="2013" name="Proc. Natl. Acad. Sci. U.S.A.">
        <title>Improving the coverage of the cyanobacterial phylum using diversity-driven genome sequencing.</title>
        <authorList>
            <person name="Shih P.M."/>
            <person name="Wu D."/>
            <person name="Latifi A."/>
            <person name="Axen S.D."/>
            <person name="Fewer D.P."/>
            <person name="Talla E."/>
            <person name="Calteau A."/>
            <person name="Cai F."/>
            <person name="Tandeau de Marsac N."/>
            <person name="Rippka R."/>
            <person name="Herdman M."/>
            <person name="Sivonen K."/>
            <person name="Coursin T."/>
            <person name="Laurent T."/>
            <person name="Goodwin L."/>
            <person name="Nolan M."/>
            <person name="Davenport K.W."/>
            <person name="Han C.S."/>
            <person name="Rubin E.M."/>
            <person name="Eisen J.A."/>
            <person name="Woyke T."/>
            <person name="Gugger M."/>
            <person name="Kerfeld C.A."/>
        </authorList>
    </citation>
    <scope>NUCLEOTIDE SEQUENCE [LARGE SCALE GENOMIC DNA]</scope>
    <source>
        <strain evidence="4">ATCC 27899 / PCC 7122</strain>
    </source>
</reference>
<evidence type="ECO:0000313" key="4">
    <source>
        <dbReference type="Proteomes" id="UP000010474"/>
    </source>
</evidence>
<feature type="compositionally biased region" description="Polar residues" evidence="1">
    <location>
        <begin position="29"/>
        <end position="38"/>
    </location>
</feature>
<evidence type="ECO:0000256" key="1">
    <source>
        <dbReference type="SAM" id="MobiDB-lite"/>
    </source>
</evidence>
<evidence type="ECO:0000313" key="3">
    <source>
        <dbReference type="EMBL" id="AFZ57882.1"/>
    </source>
</evidence>
<dbReference type="Proteomes" id="UP000010474">
    <property type="component" value="Chromosome"/>
</dbReference>
<feature type="chain" id="PRO_5030173353" evidence="2">
    <location>
        <begin position="20"/>
        <end position="71"/>
    </location>
</feature>
<keyword evidence="2" id="KW-0732">Signal</keyword>
<dbReference type="PATRIC" id="fig|272123.3.peg.2643"/>
<feature type="compositionally biased region" description="Pro residues" evidence="1">
    <location>
        <begin position="42"/>
        <end position="71"/>
    </location>
</feature>
<organism evidence="3 4">
    <name type="scientific">Anabaena cylindrica (strain ATCC 27899 / PCC 7122)</name>
    <dbReference type="NCBI Taxonomy" id="272123"/>
    <lineage>
        <taxon>Bacteria</taxon>
        <taxon>Bacillati</taxon>
        <taxon>Cyanobacteriota</taxon>
        <taxon>Cyanophyceae</taxon>
        <taxon>Nostocales</taxon>
        <taxon>Nostocaceae</taxon>
        <taxon>Anabaena</taxon>
    </lineage>
</organism>
<dbReference type="KEGG" id="acy:Anacy_2430"/>
<dbReference type="AlphaFoldDB" id="K9ZH48"/>
<evidence type="ECO:0000256" key="2">
    <source>
        <dbReference type="SAM" id="SignalP"/>
    </source>
</evidence>
<dbReference type="EMBL" id="CP003659">
    <property type="protein sequence ID" value="AFZ57882.1"/>
    <property type="molecule type" value="Genomic_DNA"/>
</dbReference>
<gene>
    <name evidence="3" type="ordered locus">Anacy_2430</name>
</gene>
<feature type="region of interest" description="Disordered" evidence="1">
    <location>
        <begin position="29"/>
        <end position="71"/>
    </location>
</feature>
<accession>K9ZH48</accession>
<proteinExistence type="predicted"/>
<dbReference type="HOGENOM" id="CLU_2731115_0_0_3"/>
<protein>
    <submittedName>
        <fullName evidence="3">Uncharacterized protein</fullName>
    </submittedName>
</protein>
<feature type="signal peptide" evidence="2">
    <location>
        <begin position="1"/>
        <end position="19"/>
    </location>
</feature>